<evidence type="ECO:0000256" key="1">
    <source>
        <dbReference type="SAM" id="MobiDB-lite"/>
    </source>
</evidence>
<proteinExistence type="predicted"/>
<protein>
    <recommendedName>
        <fullName evidence="4">Encoded protein</fullName>
    </recommendedName>
</protein>
<evidence type="ECO:0008006" key="4">
    <source>
        <dbReference type="Google" id="ProtNLM"/>
    </source>
</evidence>
<comment type="caution">
    <text evidence="2">The sequence shown here is derived from an EMBL/GenBank/DDBJ whole genome shotgun (WGS) entry which is preliminary data.</text>
</comment>
<feature type="compositionally biased region" description="Polar residues" evidence="1">
    <location>
        <begin position="307"/>
        <end position="337"/>
    </location>
</feature>
<gene>
    <name evidence="2" type="ORF">DUNSADRAFT_12714</name>
</gene>
<evidence type="ECO:0000313" key="2">
    <source>
        <dbReference type="EMBL" id="KAF5831692.1"/>
    </source>
</evidence>
<accession>A0ABQ7GAR0</accession>
<feature type="compositionally biased region" description="Basic and acidic residues" evidence="1">
    <location>
        <begin position="200"/>
        <end position="221"/>
    </location>
</feature>
<organism evidence="2 3">
    <name type="scientific">Dunaliella salina</name>
    <name type="common">Green alga</name>
    <name type="synonym">Protococcus salinus</name>
    <dbReference type="NCBI Taxonomy" id="3046"/>
    <lineage>
        <taxon>Eukaryota</taxon>
        <taxon>Viridiplantae</taxon>
        <taxon>Chlorophyta</taxon>
        <taxon>core chlorophytes</taxon>
        <taxon>Chlorophyceae</taxon>
        <taxon>CS clade</taxon>
        <taxon>Chlamydomonadales</taxon>
        <taxon>Dunaliellaceae</taxon>
        <taxon>Dunaliella</taxon>
    </lineage>
</organism>
<dbReference type="EMBL" id="MU069928">
    <property type="protein sequence ID" value="KAF5831692.1"/>
    <property type="molecule type" value="Genomic_DNA"/>
</dbReference>
<sequence>MRILPFLTCFKPKACREDGAAKKEEATKSKISKPCSTFTAEPLQHQDASTSCDFSSVESPVHTGMPRTTVQAAFAFSWAVVDSDGHQVLDHHLGHQETAAAQILHQALDAAGRASNPHPDSALGLRAQDCAVPVSEGASSSSSSSFLLTLLGPQLEPVALETAQMGRPWKGTIYAQLPATGRTYDCSAHGGSHFTPAKPAAEEENTRGKEATACRDTEGDSGHISGRPARKAHGKSSIPWSLPNEPDSVYLDSQLQPGSDGISDHVPSKNNMRPSADVGQSLRPSVDLGLNAQEDDRRVMMRRSESLTHSSCPRGQQSSQLQMTGRGSRTGKKSLQM</sequence>
<evidence type="ECO:0000313" key="3">
    <source>
        <dbReference type="Proteomes" id="UP000815325"/>
    </source>
</evidence>
<name>A0ABQ7GAR0_DUNSA</name>
<keyword evidence="3" id="KW-1185">Reference proteome</keyword>
<feature type="compositionally biased region" description="Basic and acidic residues" evidence="1">
    <location>
        <begin position="294"/>
        <end position="306"/>
    </location>
</feature>
<reference evidence="2" key="1">
    <citation type="submission" date="2017-08" db="EMBL/GenBank/DDBJ databases">
        <authorList>
            <person name="Polle J.E."/>
            <person name="Barry K."/>
            <person name="Cushman J."/>
            <person name="Schmutz J."/>
            <person name="Tran D."/>
            <person name="Hathwaick L.T."/>
            <person name="Yim W.C."/>
            <person name="Jenkins J."/>
            <person name="Mckie-Krisberg Z.M."/>
            <person name="Prochnik S."/>
            <person name="Lindquist E."/>
            <person name="Dockter R.B."/>
            <person name="Adam C."/>
            <person name="Molina H."/>
            <person name="Bunkerborg J."/>
            <person name="Jin E."/>
            <person name="Buchheim M."/>
            <person name="Magnuson J."/>
        </authorList>
    </citation>
    <scope>NUCLEOTIDE SEQUENCE</scope>
    <source>
        <strain evidence="2">CCAP 19/18</strain>
    </source>
</reference>
<feature type="region of interest" description="Disordered" evidence="1">
    <location>
        <begin position="190"/>
        <end position="337"/>
    </location>
</feature>
<dbReference type="Proteomes" id="UP000815325">
    <property type="component" value="Unassembled WGS sequence"/>
</dbReference>